<protein>
    <submittedName>
        <fullName evidence="2">Co-chaperonin GroES</fullName>
    </submittedName>
</protein>
<dbReference type="SMART" id="SM00883">
    <property type="entry name" value="Cpn10"/>
    <property type="match status" value="1"/>
</dbReference>
<dbReference type="InterPro" id="IPR020818">
    <property type="entry name" value="Chaperonin_GroES"/>
</dbReference>
<evidence type="ECO:0000313" key="2">
    <source>
        <dbReference type="EMBL" id="ASN63759.1"/>
    </source>
</evidence>
<sequence>MSNVFVPKHIREEEAAAAAAASVKDAYVRLDPTKLDQEELDRLPTPSGWRILVLPYAGPSVSKGGILMTDSYQDQQSRTTVVGYVVSMGSEAYGDERKFPSGPWCKKGDWIVFGRYAGARFKIDGGELRLLNDDEVLAVLSDPDAISHV</sequence>
<name>A0A221S485_9VIRU</name>
<reference evidence="2" key="1">
    <citation type="submission" date="2016-03" db="EMBL/GenBank/DDBJ databases">
        <title>Novel chaperonins are prevalent in the virioplankton and link to viral biology and ecology.</title>
        <authorList>
            <person name="Marine R.L."/>
            <person name="Nasko D.J."/>
            <person name="Polson S.W."/>
            <person name="Wommack K.E."/>
        </authorList>
    </citation>
    <scope>NUCLEOTIDE SEQUENCE</scope>
</reference>
<dbReference type="GO" id="GO:0005524">
    <property type="term" value="F:ATP binding"/>
    <property type="evidence" value="ECO:0007669"/>
    <property type="project" value="InterPro"/>
</dbReference>
<organism evidence="2">
    <name type="scientific">uncultured virus</name>
    <dbReference type="NCBI Taxonomy" id="340016"/>
    <lineage>
        <taxon>Viruses</taxon>
        <taxon>environmental samples</taxon>
    </lineage>
</organism>
<dbReference type="GO" id="GO:0044183">
    <property type="term" value="F:protein folding chaperone"/>
    <property type="evidence" value="ECO:0007669"/>
    <property type="project" value="InterPro"/>
</dbReference>
<dbReference type="InterPro" id="IPR011032">
    <property type="entry name" value="GroES-like_sf"/>
</dbReference>
<proteinExistence type="predicted"/>
<dbReference type="SUPFAM" id="SSF50129">
    <property type="entry name" value="GroES-like"/>
    <property type="match status" value="1"/>
</dbReference>
<dbReference type="Pfam" id="PF00166">
    <property type="entry name" value="Cpn10"/>
    <property type="match status" value="1"/>
</dbReference>
<dbReference type="CDD" id="cd00320">
    <property type="entry name" value="cpn10"/>
    <property type="match status" value="1"/>
</dbReference>
<evidence type="ECO:0000256" key="1">
    <source>
        <dbReference type="ARBA" id="ARBA00023186"/>
    </source>
</evidence>
<keyword evidence="1" id="KW-0143">Chaperone</keyword>
<accession>A0A221S485</accession>
<dbReference type="Gene3D" id="2.30.33.40">
    <property type="entry name" value="GroES chaperonin"/>
    <property type="match status" value="1"/>
</dbReference>
<gene>
    <name evidence="2" type="primary">groES</name>
</gene>
<dbReference type="EMBL" id="KU971165">
    <property type="protein sequence ID" value="ASN63759.1"/>
    <property type="molecule type" value="Genomic_DNA"/>
</dbReference>
<dbReference type="InterPro" id="IPR037124">
    <property type="entry name" value="Chaperonin_GroES_sf"/>
</dbReference>